<dbReference type="Pfam" id="PF01965">
    <property type="entry name" value="DJ-1_PfpI"/>
    <property type="match status" value="1"/>
</dbReference>
<gene>
    <name evidence="6" type="ORF">GCM10010492_53270</name>
</gene>
<dbReference type="Pfam" id="PF12833">
    <property type="entry name" value="HTH_18"/>
    <property type="match status" value="1"/>
</dbReference>
<evidence type="ECO:0000256" key="3">
    <source>
        <dbReference type="ARBA" id="ARBA00023163"/>
    </source>
</evidence>
<dbReference type="Gene3D" id="1.10.10.60">
    <property type="entry name" value="Homeodomain-like"/>
    <property type="match status" value="1"/>
</dbReference>
<comment type="caution">
    <text evidence="6">The sequence shown here is derived from an EMBL/GenBank/DDBJ whole genome shotgun (WGS) entry which is preliminary data.</text>
</comment>
<sequence>MTSVRVLALEGAMATSVAITFDVLDTANRVEGRPVFRVTGDAADVVVLPGLGLTSGAEVRALLGRPDARAAGEVLVDAVARGAEVATSCSGVFLPAALGLLDGRRATTSWWLAPLFRRLHPGVELDAEALVVRDGPLTTAGAAMAHLDLMLTLVARHGGAELADRCARYLLADVRASQSAYMALGFLTAADADVAAAERWARARLADDVSVADVAAAVGMSTRTFARRVERATGLSPVRFLQRLRVETAVDLLTTTRLPVEDIARRVGYADPTTLRRVLRRETGRGPRDHRGGERTSRRAKLV</sequence>
<dbReference type="Gene3D" id="3.40.50.880">
    <property type="match status" value="1"/>
</dbReference>
<dbReference type="PANTHER" id="PTHR46796">
    <property type="entry name" value="HTH-TYPE TRANSCRIPTIONAL ACTIVATOR RHAS-RELATED"/>
    <property type="match status" value="1"/>
</dbReference>
<keyword evidence="1" id="KW-0805">Transcription regulation</keyword>
<dbReference type="Proteomes" id="UP001500416">
    <property type="component" value="Unassembled WGS sequence"/>
</dbReference>
<proteinExistence type="predicted"/>
<dbReference type="EMBL" id="BAAABU010000014">
    <property type="protein sequence ID" value="GAA0246992.1"/>
    <property type="molecule type" value="Genomic_DNA"/>
</dbReference>
<keyword evidence="2" id="KW-0238">DNA-binding</keyword>
<name>A0ABP3DYI1_9PSEU</name>
<evidence type="ECO:0000313" key="7">
    <source>
        <dbReference type="Proteomes" id="UP001500416"/>
    </source>
</evidence>
<reference evidence="7" key="1">
    <citation type="journal article" date="2019" name="Int. J. Syst. Evol. Microbiol.">
        <title>The Global Catalogue of Microorganisms (GCM) 10K type strain sequencing project: providing services to taxonomists for standard genome sequencing and annotation.</title>
        <authorList>
            <consortium name="The Broad Institute Genomics Platform"/>
            <consortium name="The Broad Institute Genome Sequencing Center for Infectious Disease"/>
            <person name="Wu L."/>
            <person name="Ma J."/>
        </authorList>
    </citation>
    <scope>NUCLEOTIDE SEQUENCE [LARGE SCALE GENOMIC DNA]</scope>
    <source>
        <strain evidence="7">JCM 3380</strain>
    </source>
</reference>
<evidence type="ECO:0000256" key="1">
    <source>
        <dbReference type="ARBA" id="ARBA00023015"/>
    </source>
</evidence>
<dbReference type="InterPro" id="IPR018060">
    <property type="entry name" value="HTH_AraC"/>
</dbReference>
<keyword evidence="3" id="KW-0804">Transcription</keyword>
<dbReference type="SUPFAM" id="SSF46689">
    <property type="entry name" value="Homeodomain-like"/>
    <property type="match status" value="2"/>
</dbReference>
<dbReference type="InterPro" id="IPR029062">
    <property type="entry name" value="Class_I_gatase-like"/>
</dbReference>
<accession>A0ABP3DYI1</accession>
<dbReference type="InterPro" id="IPR002818">
    <property type="entry name" value="DJ-1/PfpI"/>
</dbReference>
<feature type="domain" description="HTH araC/xylS-type" evidence="5">
    <location>
        <begin position="195"/>
        <end position="293"/>
    </location>
</feature>
<evidence type="ECO:0000256" key="2">
    <source>
        <dbReference type="ARBA" id="ARBA00023125"/>
    </source>
</evidence>
<feature type="compositionally biased region" description="Basic and acidic residues" evidence="4">
    <location>
        <begin position="281"/>
        <end position="297"/>
    </location>
</feature>
<dbReference type="InterPro" id="IPR050204">
    <property type="entry name" value="AraC_XylS_family_regulators"/>
</dbReference>
<dbReference type="InterPro" id="IPR009057">
    <property type="entry name" value="Homeodomain-like_sf"/>
</dbReference>
<protein>
    <submittedName>
        <fullName evidence="6">Helix-turn-helix domain-containing protein</fullName>
    </submittedName>
</protein>
<keyword evidence="7" id="KW-1185">Reference proteome</keyword>
<feature type="region of interest" description="Disordered" evidence="4">
    <location>
        <begin position="281"/>
        <end position="303"/>
    </location>
</feature>
<evidence type="ECO:0000256" key="4">
    <source>
        <dbReference type="SAM" id="MobiDB-lite"/>
    </source>
</evidence>
<dbReference type="PROSITE" id="PS01124">
    <property type="entry name" value="HTH_ARAC_FAMILY_2"/>
    <property type="match status" value="1"/>
</dbReference>
<evidence type="ECO:0000259" key="5">
    <source>
        <dbReference type="PROSITE" id="PS01124"/>
    </source>
</evidence>
<organism evidence="6 7">
    <name type="scientific">Saccharothrix mutabilis subsp. mutabilis</name>
    <dbReference type="NCBI Taxonomy" id="66855"/>
    <lineage>
        <taxon>Bacteria</taxon>
        <taxon>Bacillati</taxon>
        <taxon>Actinomycetota</taxon>
        <taxon>Actinomycetes</taxon>
        <taxon>Pseudonocardiales</taxon>
        <taxon>Pseudonocardiaceae</taxon>
        <taxon>Saccharothrix</taxon>
    </lineage>
</organism>
<dbReference type="RefSeq" id="WP_343936633.1">
    <property type="nucleotide sequence ID" value="NZ_BAAABU010000014.1"/>
</dbReference>
<dbReference type="SMART" id="SM00342">
    <property type="entry name" value="HTH_ARAC"/>
    <property type="match status" value="1"/>
</dbReference>
<dbReference type="SUPFAM" id="SSF52317">
    <property type="entry name" value="Class I glutamine amidotransferase-like"/>
    <property type="match status" value="1"/>
</dbReference>
<evidence type="ECO:0000313" key="6">
    <source>
        <dbReference type="EMBL" id="GAA0246992.1"/>
    </source>
</evidence>